<evidence type="ECO:0000256" key="1">
    <source>
        <dbReference type="ARBA" id="ARBA00000085"/>
    </source>
</evidence>
<dbReference type="InterPro" id="IPR036890">
    <property type="entry name" value="HATPase_C_sf"/>
</dbReference>
<dbReference type="SUPFAM" id="SSF55874">
    <property type="entry name" value="ATPase domain of HSP90 chaperone/DNA topoisomerase II/histidine kinase"/>
    <property type="match status" value="1"/>
</dbReference>
<comment type="catalytic activity">
    <reaction evidence="1">
        <text>ATP + protein L-histidine = ADP + protein N-phospho-L-histidine.</text>
        <dbReference type="EC" id="2.7.13.3"/>
    </reaction>
</comment>
<keyword evidence="10" id="KW-0472">Membrane</keyword>
<keyword evidence="10" id="KW-1133">Transmembrane helix</keyword>
<sequence length="423" mass="45277">MRLVSAVPAALVGGRVDPPVPRRPGLLITLPGRLFAGRRIDLVFAADVLAALVLTVVSADELMSRTPLLLNGRNPGSGLVIAPFDLERWLLPLLFGVLPLILRTRWPLGAWRLSVIAMVLFWNSHPTSQIYYPIYIVISLCVYSVAVRCKGEITAVVCVLTTLTTLTWNSAALLPGIFLFSLIGVFGHTVRVRRSLEGEAERAEEAEAARAVLEERSRIARELHDVVAHHMSVIAIQAEAAPLRAAGDPRELEAGLKEIRSMSLEALAEMRRVLGVLRDEEGRRDTAPQPDLRRLPELVVNARAAGLSVTASSAGDIGDLPASVGLSAYRIVQESLSNAMRHAPGSAVTLTIERGSADLLLRIENGPPATPPEAAKDRAGPGHGLIGMVERATMLGGTLMARPTPGGGFAVTARLPIADEGVR</sequence>
<keyword evidence="5" id="KW-0547">Nucleotide-binding</keyword>
<evidence type="ECO:0000259" key="11">
    <source>
        <dbReference type="Pfam" id="PF02518"/>
    </source>
</evidence>
<dbReference type="EC" id="2.7.13.3" evidence="2"/>
<protein>
    <recommendedName>
        <fullName evidence="2">histidine kinase</fullName>
        <ecNumber evidence="2">2.7.13.3</ecNumber>
    </recommendedName>
</protein>
<keyword evidence="9" id="KW-0175">Coiled coil</keyword>
<dbReference type="InterPro" id="IPR003594">
    <property type="entry name" value="HATPase_dom"/>
</dbReference>
<evidence type="ECO:0000256" key="10">
    <source>
        <dbReference type="SAM" id="Phobius"/>
    </source>
</evidence>
<keyword evidence="7" id="KW-0067">ATP-binding</keyword>
<evidence type="ECO:0000313" key="13">
    <source>
        <dbReference type="EMBL" id="GII93728.1"/>
    </source>
</evidence>
<evidence type="ECO:0000256" key="4">
    <source>
        <dbReference type="ARBA" id="ARBA00022679"/>
    </source>
</evidence>
<keyword evidence="4" id="KW-0808">Transferase</keyword>
<dbReference type="Gene3D" id="1.20.5.1930">
    <property type="match status" value="1"/>
</dbReference>
<name>A0A919RHJ2_9ACTN</name>
<dbReference type="Proteomes" id="UP000606172">
    <property type="component" value="Unassembled WGS sequence"/>
</dbReference>
<proteinExistence type="predicted"/>
<feature type="transmembrane region" description="Helical" evidence="10">
    <location>
        <begin position="40"/>
        <end position="59"/>
    </location>
</feature>
<evidence type="ECO:0000256" key="6">
    <source>
        <dbReference type="ARBA" id="ARBA00022777"/>
    </source>
</evidence>
<dbReference type="InterPro" id="IPR050482">
    <property type="entry name" value="Sensor_HK_TwoCompSys"/>
</dbReference>
<keyword evidence="10" id="KW-0812">Transmembrane</keyword>
<dbReference type="EMBL" id="BOOW01000026">
    <property type="protein sequence ID" value="GII93728.1"/>
    <property type="molecule type" value="Genomic_DNA"/>
</dbReference>
<dbReference type="CDD" id="cd16917">
    <property type="entry name" value="HATPase_UhpB-NarQ-NarX-like"/>
    <property type="match status" value="1"/>
</dbReference>
<feature type="domain" description="Histidine kinase/HSP90-like ATPase" evidence="11">
    <location>
        <begin position="328"/>
        <end position="417"/>
    </location>
</feature>
<evidence type="ECO:0000256" key="2">
    <source>
        <dbReference type="ARBA" id="ARBA00012438"/>
    </source>
</evidence>
<keyword evidence="6" id="KW-0418">Kinase</keyword>
<dbReference type="GO" id="GO:0046983">
    <property type="term" value="F:protein dimerization activity"/>
    <property type="evidence" value="ECO:0007669"/>
    <property type="project" value="InterPro"/>
</dbReference>
<evidence type="ECO:0000256" key="8">
    <source>
        <dbReference type="ARBA" id="ARBA00023012"/>
    </source>
</evidence>
<evidence type="ECO:0000313" key="14">
    <source>
        <dbReference type="Proteomes" id="UP000606172"/>
    </source>
</evidence>
<accession>A0A919RHJ2</accession>
<evidence type="ECO:0000256" key="7">
    <source>
        <dbReference type="ARBA" id="ARBA00022840"/>
    </source>
</evidence>
<feature type="transmembrane region" description="Helical" evidence="10">
    <location>
        <begin position="153"/>
        <end position="186"/>
    </location>
</feature>
<dbReference type="InterPro" id="IPR011712">
    <property type="entry name" value="Sig_transdc_His_kin_sub3_dim/P"/>
</dbReference>
<keyword evidence="8" id="KW-0902">Two-component regulatory system</keyword>
<keyword evidence="3" id="KW-0597">Phosphoprotein</keyword>
<feature type="coiled-coil region" evidence="9">
    <location>
        <begin position="196"/>
        <end position="223"/>
    </location>
</feature>
<reference evidence="13" key="1">
    <citation type="submission" date="2021-01" db="EMBL/GenBank/DDBJ databases">
        <title>Whole genome shotgun sequence of Sinosporangium siamense NBRC 109515.</title>
        <authorList>
            <person name="Komaki H."/>
            <person name="Tamura T."/>
        </authorList>
    </citation>
    <scope>NUCLEOTIDE SEQUENCE</scope>
    <source>
        <strain evidence="13">NBRC 109515</strain>
    </source>
</reference>
<feature type="transmembrane region" description="Helical" evidence="10">
    <location>
        <begin position="108"/>
        <end position="124"/>
    </location>
</feature>
<feature type="transmembrane region" description="Helical" evidence="10">
    <location>
        <begin position="79"/>
        <end position="101"/>
    </location>
</feature>
<gene>
    <name evidence="13" type="ORF">Ssi02_39590</name>
</gene>
<dbReference type="Pfam" id="PF02518">
    <property type="entry name" value="HATPase_c"/>
    <property type="match status" value="1"/>
</dbReference>
<evidence type="ECO:0000259" key="12">
    <source>
        <dbReference type="Pfam" id="PF07730"/>
    </source>
</evidence>
<dbReference type="Gene3D" id="3.30.565.10">
    <property type="entry name" value="Histidine kinase-like ATPase, C-terminal domain"/>
    <property type="match status" value="1"/>
</dbReference>
<feature type="domain" description="Signal transduction histidine kinase subgroup 3 dimerisation and phosphoacceptor" evidence="12">
    <location>
        <begin position="215"/>
        <end position="280"/>
    </location>
</feature>
<evidence type="ECO:0000256" key="3">
    <source>
        <dbReference type="ARBA" id="ARBA00022553"/>
    </source>
</evidence>
<dbReference type="AlphaFoldDB" id="A0A919RHJ2"/>
<organism evidence="13 14">
    <name type="scientific">Sinosporangium siamense</name>
    <dbReference type="NCBI Taxonomy" id="1367973"/>
    <lineage>
        <taxon>Bacteria</taxon>
        <taxon>Bacillati</taxon>
        <taxon>Actinomycetota</taxon>
        <taxon>Actinomycetes</taxon>
        <taxon>Streptosporangiales</taxon>
        <taxon>Streptosporangiaceae</taxon>
        <taxon>Sinosporangium</taxon>
    </lineage>
</organism>
<feature type="transmembrane region" description="Helical" evidence="10">
    <location>
        <begin position="130"/>
        <end position="146"/>
    </location>
</feature>
<keyword evidence="14" id="KW-1185">Reference proteome</keyword>
<dbReference type="GO" id="GO:0000155">
    <property type="term" value="F:phosphorelay sensor kinase activity"/>
    <property type="evidence" value="ECO:0007669"/>
    <property type="project" value="InterPro"/>
</dbReference>
<dbReference type="GO" id="GO:0005524">
    <property type="term" value="F:ATP binding"/>
    <property type="evidence" value="ECO:0007669"/>
    <property type="project" value="UniProtKB-KW"/>
</dbReference>
<evidence type="ECO:0000256" key="9">
    <source>
        <dbReference type="SAM" id="Coils"/>
    </source>
</evidence>
<dbReference type="GO" id="GO:0016020">
    <property type="term" value="C:membrane"/>
    <property type="evidence" value="ECO:0007669"/>
    <property type="project" value="InterPro"/>
</dbReference>
<comment type="caution">
    <text evidence="13">The sequence shown here is derived from an EMBL/GenBank/DDBJ whole genome shotgun (WGS) entry which is preliminary data.</text>
</comment>
<evidence type="ECO:0000256" key="5">
    <source>
        <dbReference type="ARBA" id="ARBA00022741"/>
    </source>
</evidence>
<dbReference type="PANTHER" id="PTHR24421">
    <property type="entry name" value="NITRATE/NITRITE SENSOR PROTEIN NARX-RELATED"/>
    <property type="match status" value="1"/>
</dbReference>
<dbReference type="Pfam" id="PF07730">
    <property type="entry name" value="HisKA_3"/>
    <property type="match status" value="1"/>
</dbReference>
<dbReference type="PANTHER" id="PTHR24421:SF10">
    <property type="entry name" value="NITRATE_NITRITE SENSOR PROTEIN NARQ"/>
    <property type="match status" value="1"/>
</dbReference>